<gene>
    <name evidence="2" type="ORF">NAEGRDRAFT_81694</name>
</gene>
<proteinExistence type="predicted"/>
<evidence type="ECO:0000256" key="1">
    <source>
        <dbReference type="SAM" id="Coils"/>
    </source>
</evidence>
<dbReference type="Proteomes" id="UP000006671">
    <property type="component" value="Unassembled WGS sequence"/>
</dbReference>
<dbReference type="GeneID" id="8857771"/>
<dbReference type="EMBL" id="GG738910">
    <property type="protein sequence ID" value="EFC38169.1"/>
    <property type="molecule type" value="Genomic_DNA"/>
</dbReference>
<accession>D2VYB0</accession>
<evidence type="ECO:0000313" key="2">
    <source>
        <dbReference type="EMBL" id="EFC38169.1"/>
    </source>
</evidence>
<name>D2VYB0_NAEGR</name>
<dbReference type="RefSeq" id="XP_002670913.1">
    <property type="nucleotide sequence ID" value="XM_002670867.1"/>
</dbReference>
<organism evidence="3">
    <name type="scientific">Naegleria gruberi</name>
    <name type="common">Amoeba</name>
    <dbReference type="NCBI Taxonomy" id="5762"/>
    <lineage>
        <taxon>Eukaryota</taxon>
        <taxon>Discoba</taxon>
        <taxon>Heterolobosea</taxon>
        <taxon>Tetramitia</taxon>
        <taxon>Eutetramitia</taxon>
        <taxon>Vahlkampfiidae</taxon>
        <taxon>Naegleria</taxon>
    </lineage>
</organism>
<evidence type="ECO:0000313" key="3">
    <source>
        <dbReference type="Proteomes" id="UP000006671"/>
    </source>
</evidence>
<protein>
    <submittedName>
        <fullName evidence="2">Predicted protein</fullName>
    </submittedName>
</protein>
<keyword evidence="1" id="KW-0175">Coiled coil</keyword>
<dbReference type="AlphaFoldDB" id="D2VYB0"/>
<dbReference type="InParanoid" id="D2VYB0"/>
<dbReference type="OrthoDB" id="10342274at2759"/>
<feature type="coiled-coil region" evidence="1">
    <location>
        <begin position="370"/>
        <end position="442"/>
    </location>
</feature>
<dbReference type="VEuPathDB" id="AmoebaDB:NAEGRDRAFT_81694"/>
<sequence>MSIYDLFSGCLISTVMIPSDFTFGENSTVTLLGNGCLNLTIEQSFTLYLYGKSLIYELKCPPLTEIIKASSLTSNSSHSYNHLLKEFKLFHIYCKNITEDMHNSPNKVTANVKQSISHHLENPSLVWTSCTTLLEQSNNLNDSDQFIDNYPPINTSFWKNRVDNQQNSSNTHNSSSSNQSFSRLTPLNMSLVPPLYQSSSICKDQISNLDILKDFSKSPTQLEDEIDFDNLTDIELYDLIETNPSKLLLHLFKICDLNELKAILDKGTTNVDAPNIYGLQLPSMESMKPITTLMNFYEQNYEENINPLDLYRVEENRNEDYVVYQNKVFNALEPKRNANHTRKGLLYIEILIKTLFFHCDCPQIILILIIMMEDYKLKELNIRREQLKQEIENISKKKSPNTASSSNLTTTTKNYQMEQFNLQNLQTEYQEINTKLKNSLKQKYSKEIQNIIDFSQEVMTPLSEMQLKTLAQLYLWQGEKLHALRLYIAHNIEEQIIKLISSYYLNQQGSFPIEEQYQLLNLLFEYCLSVKCSPTAKETLLSYAWQLMPLSYSVFDFFSKYRSERILSDSNGKVFTSDDETVGQYLQGLQSFTNMKLKLATQMK</sequence>
<dbReference type="KEGG" id="ngr:NAEGRDRAFT_81694"/>
<reference evidence="2 3" key="1">
    <citation type="journal article" date="2010" name="Cell">
        <title>The genome of Naegleria gruberi illuminates early eukaryotic versatility.</title>
        <authorList>
            <person name="Fritz-Laylin L.K."/>
            <person name="Prochnik S.E."/>
            <person name="Ginger M.L."/>
            <person name="Dacks J.B."/>
            <person name="Carpenter M.L."/>
            <person name="Field M.C."/>
            <person name="Kuo A."/>
            <person name="Paredez A."/>
            <person name="Chapman J."/>
            <person name="Pham J."/>
            <person name="Shu S."/>
            <person name="Neupane R."/>
            <person name="Cipriano M."/>
            <person name="Mancuso J."/>
            <person name="Tu H."/>
            <person name="Salamov A."/>
            <person name="Lindquist E."/>
            <person name="Shapiro H."/>
            <person name="Lucas S."/>
            <person name="Grigoriev I.V."/>
            <person name="Cande W.Z."/>
            <person name="Fulton C."/>
            <person name="Rokhsar D.S."/>
            <person name="Dawson S.C."/>
        </authorList>
    </citation>
    <scope>NUCLEOTIDE SEQUENCE [LARGE SCALE GENOMIC DNA]</scope>
    <source>
        <strain evidence="2 3">NEG-M</strain>
    </source>
</reference>
<keyword evidence="3" id="KW-1185">Reference proteome</keyword>